<protein>
    <submittedName>
        <fullName evidence="1">Uncharacterized protein</fullName>
    </submittedName>
</protein>
<organism evidence="1 2">
    <name type="scientific">Hathewaya limosa</name>
    <name type="common">Clostridium limosum</name>
    <dbReference type="NCBI Taxonomy" id="1536"/>
    <lineage>
        <taxon>Bacteria</taxon>
        <taxon>Bacillati</taxon>
        <taxon>Bacillota</taxon>
        <taxon>Clostridia</taxon>
        <taxon>Eubacteriales</taxon>
        <taxon>Clostridiaceae</taxon>
        <taxon>Hathewaya</taxon>
    </lineage>
</organism>
<evidence type="ECO:0000313" key="2">
    <source>
        <dbReference type="Proteomes" id="UP001224418"/>
    </source>
</evidence>
<name>A0ABU0JUU9_HATLI</name>
<dbReference type="Proteomes" id="UP001224418">
    <property type="component" value="Unassembled WGS sequence"/>
</dbReference>
<evidence type="ECO:0000313" key="1">
    <source>
        <dbReference type="EMBL" id="MDQ0479888.1"/>
    </source>
</evidence>
<sequence>MNKALNVLLNCEYEKKIISEGDNFPRVNINKYNLKEVCVLLHNDIFIEEIKNYFRWSDKDINMRLSLLLQEELIKKEKNKFILNCMIISIEESKKLIEESEKLVDIAVELIKSKLEDIKSCTYKLKCFNNFKFEDISLFILSDVILDCIQIDNVEELFLKSKRTKRNNMNYYFSLQEKGKNSIKEALNIYGNIFKYYGDIAFGLYGNERMNSINFYTIEEKKIKEYFGESYFCNDNETKEFLLKEFLKIAKDRGYNCNSEIINGFNRLNLLKDKDIVIPILTKKEFFMLNNIADIIRDEYIKIFENNKKILYESYKESNYFYEISFEEYFIWWYHIYYSMVTDKLIEKEIIKKSSIKNFSYIVI</sequence>
<keyword evidence="2" id="KW-1185">Reference proteome</keyword>
<dbReference type="RefSeq" id="WP_307355805.1">
    <property type="nucleotide sequence ID" value="NZ_BAAACJ010000037.1"/>
</dbReference>
<gene>
    <name evidence="1" type="ORF">QOZ93_001630</name>
</gene>
<accession>A0ABU0JUU9</accession>
<reference evidence="1 2" key="1">
    <citation type="submission" date="2023-07" db="EMBL/GenBank/DDBJ databases">
        <title>Genomic Encyclopedia of Type Strains, Phase IV (KMG-IV): sequencing the most valuable type-strain genomes for metagenomic binning, comparative biology and taxonomic classification.</title>
        <authorList>
            <person name="Goeker M."/>
        </authorList>
    </citation>
    <scope>NUCLEOTIDE SEQUENCE [LARGE SCALE GENOMIC DNA]</scope>
    <source>
        <strain evidence="1 2">DSM 1400</strain>
    </source>
</reference>
<dbReference type="EMBL" id="JAUSWN010000012">
    <property type="protein sequence ID" value="MDQ0479888.1"/>
    <property type="molecule type" value="Genomic_DNA"/>
</dbReference>
<comment type="caution">
    <text evidence="1">The sequence shown here is derived from an EMBL/GenBank/DDBJ whole genome shotgun (WGS) entry which is preliminary data.</text>
</comment>
<proteinExistence type="predicted"/>